<dbReference type="AlphaFoldDB" id="A0AA41Y9U0"/>
<dbReference type="Proteomes" id="UP001163821">
    <property type="component" value="Unassembled WGS sequence"/>
</dbReference>
<protein>
    <submittedName>
        <fullName evidence="1">Uncharacterized protein</fullName>
    </submittedName>
</protein>
<comment type="caution">
    <text evidence="1">The sequence shown here is derived from an EMBL/GenBank/DDBJ whole genome shotgun (WGS) entry which is preliminary data.</text>
</comment>
<organism evidence="1 2">
    <name type="scientific">Gaoshiqia sediminis</name>
    <dbReference type="NCBI Taxonomy" id="2986998"/>
    <lineage>
        <taxon>Bacteria</taxon>
        <taxon>Pseudomonadati</taxon>
        <taxon>Bacteroidota</taxon>
        <taxon>Bacteroidia</taxon>
        <taxon>Marinilabiliales</taxon>
        <taxon>Prolixibacteraceae</taxon>
        <taxon>Gaoshiqia</taxon>
    </lineage>
</organism>
<dbReference type="InterPro" id="IPR058060">
    <property type="entry name" value="HYC_CC_PP"/>
</dbReference>
<reference evidence="1" key="1">
    <citation type="submission" date="2022-10" db="EMBL/GenBank/DDBJ databases">
        <title>Gaoshiqiia sediminis gen. nov., sp. nov., isolated from coastal sediment.</title>
        <authorList>
            <person name="Yu W.X."/>
            <person name="Mu D.S."/>
            <person name="Du J.Z."/>
            <person name="Liang Y.Q."/>
        </authorList>
    </citation>
    <scope>NUCLEOTIDE SEQUENCE</scope>
    <source>
        <strain evidence="1">A06</strain>
    </source>
</reference>
<dbReference type="InterPro" id="IPR058512">
    <property type="entry name" value="DUF8199"/>
</dbReference>
<name>A0AA41Y9U0_9BACT</name>
<sequence>MIRKIEHITITALFLILTLGFTVSRHYCRGALVHVSFFSAEVSSCTEGGMTCEADGCCQDKHQVVQLDEDYAAPVVQKHVAYFPVIFAEFMVPAVGSHFIQEANSAFTPAEPPPPREVTYLLSDIQVYRL</sequence>
<evidence type="ECO:0000313" key="2">
    <source>
        <dbReference type="Proteomes" id="UP001163821"/>
    </source>
</evidence>
<dbReference type="Pfam" id="PF26622">
    <property type="entry name" value="DUF8199"/>
    <property type="match status" value="1"/>
</dbReference>
<dbReference type="NCBIfam" id="NF047658">
    <property type="entry name" value="HYC_CC_PP"/>
    <property type="match status" value="1"/>
</dbReference>
<dbReference type="EMBL" id="JAPAAF010000004">
    <property type="protein sequence ID" value="MCW0481900.1"/>
    <property type="molecule type" value="Genomic_DNA"/>
</dbReference>
<proteinExistence type="predicted"/>
<keyword evidence="2" id="KW-1185">Reference proteome</keyword>
<evidence type="ECO:0000313" key="1">
    <source>
        <dbReference type="EMBL" id="MCW0481900.1"/>
    </source>
</evidence>
<accession>A0AA41Y9U0</accession>
<gene>
    <name evidence="1" type="ORF">N2K84_04100</name>
</gene>
<dbReference type="RefSeq" id="WP_282590510.1">
    <property type="nucleotide sequence ID" value="NZ_JAPAAF010000004.1"/>
</dbReference>